<dbReference type="PANTHER" id="PTHR13768:SF8">
    <property type="entry name" value="ALPHA-SOLUBLE NSF ATTACHMENT PROTEIN"/>
    <property type="match status" value="1"/>
</dbReference>
<keyword evidence="2" id="KW-0813">Transport</keyword>
<name>A0A835J2D4_9ROSI</name>
<dbReference type="PANTHER" id="PTHR13768">
    <property type="entry name" value="SOLUBLE NSF ATTACHMENT PROTEIN SNAP"/>
    <property type="match status" value="1"/>
</dbReference>
<evidence type="ECO:0000313" key="4">
    <source>
        <dbReference type="EMBL" id="KAF9661860.1"/>
    </source>
</evidence>
<organism evidence="4 5">
    <name type="scientific">Salix dunnii</name>
    <dbReference type="NCBI Taxonomy" id="1413687"/>
    <lineage>
        <taxon>Eukaryota</taxon>
        <taxon>Viridiplantae</taxon>
        <taxon>Streptophyta</taxon>
        <taxon>Embryophyta</taxon>
        <taxon>Tracheophyta</taxon>
        <taxon>Spermatophyta</taxon>
        <taxon>Magnoliopsida</taxon>
        <taxon>eudicotyledons</taxon>
        <taxon>Gunneridae</taxon>
        <taxon>Pentapetalae</taxon>
        <taxon>rosids</taxon>
        <taxon>fabids</taxon>
        <taxon>Malpighiales</taxon>
        <taxon>Salicaceae</taxon>
        <taxon>Saliceae</taxon>
        <taxon>Salix</taxon>
    </lineage>
</organism>
<dbReference type="AlphaFoldDB" id="A0A835J2D4"/>
<keyword evidence="3" id="KW-0653">Protein transport</keyword>
<evidence type="ECO:0000256" key="1">
    <source>
        <dbReference type="ARBA" id="ARBA00010050"/>
    </source>
</evidence>
<evidence type="ECO:0008006" key="6">
    <source>
        <dbReference type="Google" id="ProtNLM"/>
    </source>
</evidence>
<dbReference type="InterPro" id="IPR000744">
    <property type="entry name" value="NSF_attach"/>
</dbReference>
<dbReference type="GO" id="GO:0035494">
    <property type="term" value="P:SNARE complex disassembly"/>
    <property type="evidence" value="ECO:0007669"/>
    <property type="project" value="TreeGrafter"/>
</dbReference>
<sequence length="69" mass="7731">MDLVAKGDDYEKTTGKKLSCLGFFGSKYEDAADLFDKAANSFKLAKSWEKTGSTYVKLKQCHLKVPVYD</sequence>
<dbReference type="OrthoDB" id="9984275at2759"/>
<accession>A0A835J2D4</accession>
<proteinExistence type="inferred from homology"/>
<dbReference type="GO" id="GO:0005483">
    <property type="term" value="F:soluble NSF attachment protein activity"/>
    <property type="evidence" value="ECO:0007669"/>
    <property type="project" value="TreeGrafter"/>
</dbReference>
<reference evidence="4 5" key="1">
    <citation type="submission" date="2020-10" db="EMBL/GenBank/DDBJ databases">
        <title>Plant Genome Project.</title>
        <authorList>
            <person name="Zhang R.-G."/>
        </authorList>
    </citation>
    <scope>NUCLEOTIDE SEQUENCE [LARGE SCALE GENOMIC DNA]</scope>
    <source>
        <strain evidence="4">FAFU-HL-1</strain>
        <tissue evidence="4">Leaf</tissue>
    </source>
</reference>
<dbReference type="GO" id="GO:0005774">
    <property type="term" value="C:vacuolar membrane"/>
    <property type="evidence" value="ECO:0007669"/>
    <property type="project" value="TreeGrafter"/>
</dbReference>
<dbReference type="Proteomes" id="UP000657918">
    <property type="component" value="Unassembled WGS sequence"/>
</dbReference>
<dbReference type="GO" id="GO:0031201">
    <property type="term" value="C:SNARE complex"/>
    <property type="evidence" value="ECO:0007669"/>
    <property type="project" value="TreeGrafter"/>
</dbReference>
<keyword evidence="5" id="KW-1185">Reference proteome</keyword>
<evidence type="ECO:0000256" key="3">
    <source>
        <dbReference type="ARBA" id="ARBA00022927"/>
    </source>
</evidence>
<dbReference type="GO" id="GO:0019905">
    <property type="term" value="F:syntaxin binding"/>
    <property type="evidence" value="ECO:0007669"/>
    <property type="project" value="TreeGrafter"/>
</dbReference>
<comment type="caution">
    <text evidence="4">The sequence shown here is derived from an EMBL/GenBank/DDBJ whole genome shotgun (WGS) entry which is preliminary data.</text>
</comment>
<dbReference type="SUPFAM" id="SSF48452">
    <property type="entry name" value="TPR-like"/>
    <property type="match status" value="1"/>
</dbReference>
<evidence type="ECO:0000313" key="5">
    <source>
        <dbReference type="Proteomes" id="UP000657918"/>
    </source>
</evidence>
<dbReference type="GO" id="GO:0006886">
    <property type="term" value="P:intracellular protein transport"/>
    <property type="evidence" value="ECO:0007669"/>
    <property type="project" value="InterPro"/>
</dbReference>
<dbReference type="EMBL" id="JADGMS010000019">
    <property type="protein sequence ID" value="KAF9661860.1"/>
    <property type="molecule type" value="Genomic_DNA"/>
</dbReference>
<comment type="similarity">
    <text evidence="1">Belongs to the SNAP family.</text>
</comment>
<dbReference type="InterPro" id="IPR011990">
    <property type="entry name" value="TPR-like_helical_dom_sf"/>
</dbReference>
<dbReference type="Pfam" id="PF14938">
    <property type="entry name" value="SNAP"/>
    <property type="match status" value="1"/>
</dbReference>
<evidence type="ECO:0000256" key="2">
    <source>
        <dbReference type="ARBA" id="ARBA00022448"/>
    </source>
</evidence>
<dbReference type="Gene3D" id="1.25.40.10">
    <property type="entry name" value="Tetratricopeptide repeat domain"/>
    <property type="match status" value="1"/>
</dbReference>
<gene>
    <name evidence="4" type="ORF">SADUNF_Sadunf19G0112600</name>
</gene>
<protein>
    <recommendedName>
        <fullName evidence="6">Alpha-soluble NSF attachment protein</fullName>
    </recommendedName>
</protein>